<dbReference type="PROSITE" id="PS50011">
    <property type="entry name" value="PROTEIN_KINASE_DOM"/>
    <property type="match status" value="1"/>
</dbReference>
<dbReference type="Gene3D" id="1.10.510.10">
    <property type="entry name" value="Transferase(Phosphotransferase) domain 1"/>
    <property type="match status" value="1"/>
</dbReference>
<sequence>MSTTSTSTNPYPSYEEIKKYDTEQLLTFLQKNLTLSENVLTTLRQQKVAGLDFFQWTKEMLRNKPYNLPDGPATRLVMIVNDLNKQYIQENRELKCENFFLKLGNTQNSTSVYRFVRKQGIFKIWEIEEDPSIRPQRGIGENVFKVYPCAPAQGSNRVIQPFCKDVVSEINEIVKSMHSGSLRVYKDVDVRSRVKDQVYADIIIGHADFHKELTNNPPDLSKGLGWEVKSNLSDRVKASKGKGELIKYAREYLSAIPPLTNVFYGCLTDGRLWQFVKIQLILNDIDNLKVKFEESPTYEWSIETASLIASIILRYHDGLLTRASGESQNNDETYMYRRNKSLFSPESLLASFIKEGIYIRLYSGNCIHVQITSHLGNGKKCIVFLVQVHDYEIRDAVLKIEVLKDSENSQIYREISALHALGDLSCVPTILFEGYTMGGTMALLTDFAGQPLESWISDNDNIDDYTIFQIILDLLSCLEKIHTRGYTHGDVAIRNVIQRNGHFYLIDFGLATLLQLLINPCQAIIRDYIYLCRIIGVIKFRKKMSLLELIDKLDGEFKSFVSIIENASRWKIINEEKWLERFGAEVKQFHERGHHLPRKALLDITEI</sequence>
<dbReference type="Gene3D" id="1.10.150.50">
    <property type="entry name" value="Transcription Factor, Ets-1"/>
    <property type="match status" value="1"/>
</dbReference>
<protein>
    <recommendedName>
        <fullName evidence="1">Protein kinase domain-containing protein</fullName>
    </recommendedName>
</protein>
<evidence type="ECO:0000313" key="2">
    <source>
        <dbReference type="EMBL" id="EXX58853.1"/>
    </source>
</evidence>
<dbReference type="STRING" id="1432141.A0A015LW25"/>
<dbReference type="SMART" id="SM00220">
    <property type="entry name" value="S_TKc"/>
    <property type="match status" value="1"/>
</dbReference>
<comment type="caution">
    <text evidence="2">The sequence shown here is derived from an EMBL/GenBank/DDBJ whole genome shotgun (WGS) entry which is preliminary data.</text>
</comment>
<dbReference type="SUPFAM" id="SSF56112">
    <property type="entry name" value="Protein kinase-like (PK-like)"/>
    <property type="match status" value="1"/>
</dbReference>
<dbReference type="InterPro" id="IPR011009">
    <property type="entry name" value="Kinase-like_dom_sf"/>
</dbReference>
<evidence type="ECO:0000313" key="3">
    <source>
        <dbReference type="Proteomes" id="UP000022910"/>
    </source>
</evidence>
<name>A0A015LW25_RHIIW</name>
<dbReference type="GO" id="GO:0004672">
    <property type="term" value="F:protein kinase activity"/>
    <property type="evidence" value="ECO:0007669"/>
    <property type="project" value="InterPro"/>
</dbReference>
<organism evidence="2 3">
    <name type="scientific">Rhizophagus irregularis (strain DAOM 197198w)</name>
    <name type="common">Glomus intraradices</name>
    <dbReference type="NCBI Taxonomy" id="1432141"/>
    <lineage>
        <taxon>Eukaryota</taxon>
        <taxon>Fungi</taxon>
        <taxon>Fungi incertae sedis</taxon>
        <taxon>Mucoromycota</taxon>
        <taxon>Glomeromycotina</taxon>
        <taxon>Glomeromycetes</taxon>
        <taxon>Glomerales</taxon>
        <taxon>Glomeraceae</taxon>
        <taxon>Rhizophagus</taxon>
    </lineage>
</organism>
<feature type="domain" description="Protein kinase" evidence="1">
    <location>
        <begin position="369"/>
        <end position="607"/>
    </location>
</feature>
<dbReference type="Pfam" id="PF00069">
    <property type="entry name" value="Pkinase"/>
    <property type="match status" value="1"/>
</dbReference>
<dbReference type="InterPro" id="IPR013761">
    <property type="entry name" value="SAM/pointed_sf"/>
</dbReference>
<evidence type="ECO:0000259" key="1">
    <source>
        <dbReference type="PROSITE" id="PS50011"/>
    </source>
</evidence>
<dbReference type="InterPro" id="IPR000719">
    <property type="entry name" value="Prot_kinase_dom"/>
</dbReference>
<proteinExistence type="predicted"/>
<dbReference type="EMBL" id="JEMT01026588">
    <property type="protein sequence ID" value="EXX58853.1"/>
    <property type="molecule type" value="Genomic_DNA"/>
</dbReference>
<dbReference type="OrthoDB" id="2329553at2759"/>
<dbReference type="AlphaFoldDB" id="A0A015LW25"/>
<keyword evidence="3" id="KW-1185">Reference proteome</keyword>
<reference evidence="2 3" key="1">
    <citation type="submission" date="2014-02" db="EMBL/GenBank/DDBJ databases">
        <title>Single nucleus genome sequencing reveals high similarity among nuclei of an endomycorrhizal fungus.</title>
        <authorList>
            <person name="Lin K."/>
            <person name="Geurts R."/>
            <person name="Zhang Z."/>
            <person name="Limpens E."/>
            <person name="Saunders D.G."/>
            <person name="Mu D."/>
            <person name="Pang E."/>
            <person name="Cao H."/>
            <person name="Cha H."/>
            <person name="Lin T."/>
            <person name="Zhou Q."/>
            <person name="Shang Y."/>
            <person name="Li Y."/>
            <person name="Ivanov S."/>
            <person name="Sharma T."/>
            <person name="Velzen R.V."/>
            <person name="Ruijter N.D."/>
            <person name="Aanen D.K."/>
            <person name="Win J."/>
            <person name="Kamoun S."/>
            <person name="Bisseling T."/>
            <person name="Huang S."/>
        </authorList>
    </citation>
    <scope>NUCLEOTIDE SEQUENCE [LARGE SCALE GENOMIC DNA]</scope>
    <source>
        <strain evidence="3">DAOM197198w</strain>
    </source>
</reference>
<dbReference type="HOGENOM" id="CLU_029479_0_0_1"/>
<dbReference type="Proteomes" id="UP000022910">
    <property type="component" value="Unassembled WGS sequence"/>
</dbReference>
<gene>
    <name evidence="2" type="ORF">RirG_194070</name>
</gene>
<accession>A0A015LW25</accession>
<dbReference type="GO" id="GO:0005524">
    <property type="term" value="F:ATP binding"/>
    <property type="evidence" value="ECO:0007669"/>
    <property type="project" value="InterPro"/>
</dbReference>